<organism evidence="2 3">
    <name type="scientific">Phascolomyces articulosus</name>
    <dbReference type="NCBI Taxonomy" id="60185"/>
    <lineage>
        <taxon>Eukaryota</taxon>
        <taxon>Fungi</taxon>
        <taxon>Fungi incertae sedis</taxon>
        <taxon>Mucoromycota</taxon>
        <taxon>Mucoromycotina</taxon>
        <taxon>Mucoromycetes</taxon>
        <taxon>Mucorales</taxon>
        <taxon>Lichtheimiaceae</taxon>
        <taxon>Phascolomyces</taxon>
    </lineage>
</organism>
<reference evidence="2" key="2">
    <citation type="submission" date="2023-02" db="EMBL/GenBank/DDBJ databases">
        <authorList>
            <consortium name="DOE Joint Genome Institute"/>
            <person name="Mondo S.J."/>
            <person name="Chang Y."/>
            <person name="Wang Y."/>
            <person name="Ahrendt S."/>
            <person name="Andreopoulos W."/>
            <person name="Barry K."/>
            <person name="Beard J."/>
            <person name="Benny G.L."/>
            <person name="Blankenship S."/>
            <person name="Bonito G."/>
            <person name="Cuomo C."/>
            <person name="Desiro A."/>
            <person name="Gervers K.A."/>
            <person name="Hundley H."/>
            <person name="Kuo A."/>
            <person name="LaButti K."/>
            <person name="Lang B.F."/>
            <person name="Lipzen A."/>
            <person name="O'Donnell K."/>
            <person name="Pangilinan J."/>
            <person name="Reynolds N."/>
            <person name="Sandor L."/>
            <person name="Smith M.W."/>
            <person name="Tsang A."/>
            <person name="Grigoriev I.V."/>
            <person name="Stajich J.E."/>
            <person name="Spatafora J.W."/>
        </authorList>
    </citation>
    <scope>NUCLEOTIDE SEQUENCE</scope>
    <source>
        <strain evidence="2">RSA 2281</strain>
    </source>
</reference>
<feature type="compositionally biased region" description="Acidic residues" evidence="1">
    <location>
        <begin position="91"/>
        <end position="100"/>
    </location>
</feature>
<sequence length="321" mass="35658">MTVSEMNRRWRHKENLVLAFGDGNAITTSSSSISSTCNAPMSTAPSSTSNAPSSTCTNSFTDDLPLFDQSFVIQDSTRSKRNIDAAAFGEGDPDDDEDNDDNGKNDHDHTNTIDENNDPDDHSDGDDDDDDDDDDENVDDLLLTTNILDNLVGAFQNWIDNCVFESTFIQQHLSPFMIPVFQRLSITLRLGETHINNDPTSLLADYVSTYQTTSGDKFDFLSCEVKPFGKKSSSQVQSDFTKLGKELKQMVDKLLDYGVESPVVVGVLVEGYSMKTYSMRLIEDGCYIFYEHGSLTLLQSPQDVHGALIIIEHLIQYGNIL</sequence>
<proteinExistence type="predicted"/>
<evidence type="ECO:0000313" key="2">
    <source>
        <dbReference type="EMBL" id="KAI9246282.1"/>
    </source>
</evidence>
<feature type="region of interest" description="Disordered" evidence="1">
    <location>
        <begin position="29"/>
        <end position="56"/>
    </location>
</feature>
<name>A0AAD5JNN5_9FUNG</name>
<accession>A0AAD5JNN5</accession>
<feature type="compositionally biased region" description="Basic and acidic residues" evidence="1">
    <location>
        <begin position="101"/>
        <end position="112"/>
    </location>
</feature>
<protein>
    <submittedName>
        <fullName evidence="2">Uncharacterized protein</fullName>
    </submittedName>
</protein>
<evidence type="ECO:0000313" key="3">
    <source>
        <dbReference type="Proteomes" id="UP001209540"/>
    </source>
</evidence>
<dbReference type="EMBL" id="JAIXMP010000047">
    <property type="protein sequence ID" value="KAI9246282.1"/>
    <property type="molecule type" value="Genomic_DNA"/>
</dbReference>
<feature type="compositionally biased region" description="Acidic residues" evidence="1">
    <location>
        <begin position="115"/>
        <end position="138"/>
    </location>
</feature>
<evidence type="ECO:0000256" key="1">
    <source>
        <dbReference type="SAM" id="MobiDB-lite"/>
    </source>
</evidence>
<dbReference type="AlphaFoldDB" id="A0AAD5JNN5"/>
<gene>
    <name evidence="2" type="ORF">BDA99DRAFT_576679</name>
</gene>
<reference evidence="2" key="1">
    <citation type="journal article" date="2022" name="IScience">
        <title>Evolution of zygomycete secretomes and the origins of terrestrial fungal ecologies.</title>
        <authorList>
            <person name="Chang Y."/>
            <person name="Wang Y."/>
            <person name="Mondo S."/>
            <person name="Ahrendt S."/>
            <person name="Andreopoulos W."/>
            <person name="Barry K."/>
            <person name="Beard J."/>
            <person name="Benny G.L."/>
            <person name="Blankenship S."/>
            <person name="Bonito G."/>
            <person name="Cuomo C."/>
            <person name="Desiro A."/>
            <person name="Gervers K.A."/>
            <person name="Hundley H."/>
            <person name="Kuo A."/>
            <person name="LaButti K."/>
            <person name="Lang B.F."/>
            <person name="Lipzen A."/>
            <person name="O'Donnell K."/>
            <person name="Pangilinan J."/>
            <person name="Reynolds N."/>
            <person name="Sandor L."/>
            <person name="Smith M.E."/>
            <person name="Tsang A."/>
            <person name="Grigoriev I.V."/>
            <person name="Stajich J.E."/>
            <person name="Spatafora J.W."/>
        </authorList>
    </citation>
    <scope>NUCLEOTIDE SEQUENCE</scope>
    <source>
        <strain evidence="2">RSA 2281</strain>
    </source>
</reference>
<dbReference type="Proteomes" id="UP001209540">
    <property type="component" value="Unassembled WGS sequence"/>
</dbReference>
<comment type="caution">
    <text evidence="2">The sequence shown here is derived from an EMBL/GenBank/DDBJ whole genome shotgun (WGS) entry which is preliminary data.</text>
</comment>
<keyword evidence="3" id="KW-1185">Reference proteome</keyword>
<feature type="region of interest" description="Disordered" evidence="1">
    <location>
        <begin position="86"/>
        <end position="138"/>
    </location>
</feature>